<dbReference type="AlphaFoldDB" id="B7VI48"/>
<accession>B7VI48</accession>
<name>B7VI48_VIBA3</name>
<evidence type="ECO:0000313" key="3">
    <source>
        <dbReference type="Proteomes" id="UP000009100"/>
    </source>
</evidence>
<evidence type="ECO:0000313" key="2">
    <source>
        <dbReference type="EMBL" id="CAV19418.1"/>
    </source>
</evidence>
<keyword evidence="1" id="KW-1133">Transmembrane helix</keyword>
<reference evidence="2 3" key="1">
    <citation type="submission" date="2009-02" db="EMBL/GenBank/DDBJ databases">
        <title>Vibrio splendidus str. LGP32 complete genome.</title>
        <authorList>
            <person name="Mazel D."/>
            <person name="Le Roux F."/>
        </authorList>
    </citation>
    <scope>NUCLEOTIDE SEQUENCE [LARGE SCALE GENOMIC DNA]</scope>
    <source>
        <strain evidence="2 3">LGP32</strain>
    </source>
</reference>
<gene>
    <name evidence="2" type="ordered locus">VS_2255</name>
</gene>
<keyword evidence="1" id="KW-0812">Transmembrane</keyword>
<dbReference type="EMBL" id="FM954972">
    <property type="protein sequence ID" value="CAV19418.1"/>
    <property type="molecule type" value="Genomic_DNA"/>
</dbReference>
<evidence type="ECO:0000256" key="1">
    <source>
        <dbReference type="SAM" id="Phobius"/>
    </source>
</evidence>
<feature type="transmembrane region" description="Helical" evidence="1">
    <location>
        <begin position="12"/>
        <end position="32"/>
    </location>
</feature>
<keyword evidence="1" id="KW-0472">Membrane</keyword>
<dbReference type="HOGENOM" id="CLU_3359185_0_0_6"/>
<dbReference type="STRING" id="575788.VS_2255"/>
<proteinExistence type="predicted"/>
<dbReference type="KEGG" id="vsp:VS_2255"/>
<organism evidence="2 3">
    <name type="scientific">Vibrio atlanticus (strain LGP32)</name>
    <name type="common">Vibrio splendidus (strain Mel32)</name>
    <dbReference type="NCBI Taxonomy" id="575788"/>
    <lineage>
        <taxon>Bacteria</taxon>
        <taxon>Pseudomonadati</taxon>
        <taxon>Pseudomonadota</taxon>
        <taxon>Gammaproteobacteria</taxon>
        <taxon>Vibrionales</taxon>
        <taxon>Vibrionaceae</taxon>
        <taxon>Vibrio</taxon>
    </lineage>
</organism>
<dbReference type="Proteomes" id="UP000009100">
    <property type="component" value="Chromosome 1"/>
</dbReference>
<sequence>MLYDYMNIIESVGLDLLFAAIFFLIGMAIKVLHDFV</sequence>
<protein>
    <submittedName>
        <fullName evidence="2">Uncharacterized protein</fullName>
    </submittedName>
</protein>